<evidence type="ECO:0000313" key="2">
    <source>
        <dbReference type="Proteomes" id="UP000504610"/>
    </source>
</evidence>
<dbReference type="AlphaFoldDB" id="A0A9W3DG18"/>
<dbReference type="Proteomes" id="UP000504610">
    <property type="component" value="Chromosome 4"/>
</dbReference>
<accession>A0A9W3DG18</accession>
<proteinExistence type="predicted"/>
<protein>
    <submittedName>
        <fullName evidence="3">Uncharacterized protein LOC108832133 isoform X2</fullName>
    </submittedName>
</protein>
<feature type="compositionally biased region" description="Basic and acidic residues" evidence="1">
    <location>
        <begin position="201"/>
        <end position="220"/>
    </location>
</feature>
<dbReference type="InterPro" id="IPR006476">
    <property type="entry name" value="CHP01589_pln"/>
</dbReference>
<dbReference type="Pfam" id="PF09713">
    <property type="entry name" value="A_thal_3526"/>
    <property type="match status" value="1"/>
</dbReference>
<gene>
    <name evidence="3" type="primary">LOC108832133</name>
</gene>
<evidence type="ECO:0000313" key="3">
    <source>
        <dbReference type="RefSeq" id="XP_056862658.1"/>
    </source>
</evidence>
<feature type="region of interest" description="Disordered" evidence="1">
    <location>
        <begin position="94"/>
        <end position="123"/>
    </location>
</feature>
<keyword evidence="2" id="KW-1185">Reference proteome</keyword>
<feature type="compositionally biased region" description="Polar residues" evidence="1">
    <location>
        <begin position="190"/>
        <end position="199"/>
    </location>
</feature>
<dbReference type="GeneID" id="108832133"/>
<organism evidence="2 3">
    <name type="scientific">Raphanus sativus</name>
    <name type="common">Radish</name>
    <name type="synonym">Raphanus raphanistrum var. sativus</name>
    <dbReference type="NCBI Taxonomy" id="3726"/>
    <lineage>
        <taxon>Eukaryota</taxon>
        <taxon>Viridiplantae</taxon>
        <taxon>Streptophyta</taxon>
        <taxon>Embryophyta</taxon>
        <taxon>Tracheophyta</taxon>
        <taxon>Spermatophyta</taxon>
        <taxon>Magnoliopsida</taxon>
        <taxon>eudicotyledons</taxon>
        <taxon>Gunneridae</taxon>
        <taxon>Pentapetalae</taxon>
        <taxon>rosids</taxon>
        <taxon>malvids</taxon>
        <taxon>Brassicales</taxon>
        <taxon>Brassicaceae</taxon>
        <taxon>Brassiceae</taxon>
        <taxon>Raphanus</taxon>
    </lineage>
</organism>
<reference evidence="3" key="2">
    <citation type="submission" date="2025-08" db="UniProtKB">
        <authorList>
            <consortium name="RefSeq"/>
        </authorList>
    </citation>
    <scope>IDENTIFICATION</scope>
    <source>
        <tissue evidence="3">Leaf</tissue>
    </source>
</reference>
<feature type="region of interest" description="Disordered" evidence="1">
    <location>
        <begin position="158"/>
        <end position="243"/>
    </location>
</feature>
<dbReference type="RefSeq" id="XP_056862658.1">
    <property type="nucleotide sequence ID" value="XM_057006678.1"/>
</dbReference>
<name>A0A9W3DG18_RAPSA</name>
<sequence length="243" mass="27574">MPSLPGGCTTEAQFSNYVHERVRECIMRYMSKEETARHLRDRYQIVYRCTERAWCNIERLNQDFFRTYFENGAPNATALAKIAKKTALAQIKEGTGSCKTPNSPPKGDSNKAPSFFSDTSSREEEQQLMEFVRNFLSQEPEEAACAHDGNPIVFVEQNSSKAGEQSQALEKPKLDETSQQQQQQQPPHYPTQSSAVVSSKRQRDEQEEERGGNDETEKLQDQNIQLPQQTHGQSRGNKAAKIL</sequence>
<feature type="compositionally biased region" description="Polar residues" evidence="1">
    <location>
        <begin position="221"/>
        <end position="236"/>
    </location>
</feature>
<reference evidence="2" key="1">
    <citation type="journal article" date="2019" name="Database">
        <title>The radish genome database (RadishGD): an integrated information resource for radish genomics.</title>
        <authorList>
            <person name="Yu H.J."/>
            <person name="Baek S."/>
            <person name="Lee Y.J."/>
            <person name="Cho A."/>
            <person name="Mun J.H."/>
        </authorList>
    </citation>
    <scope>NUCLEOTIDE SEQUENCE [LARGE SCALE GENOMIC DNA]</scope>
    <source>
        <strain evidence="2">cv. WK10039</strain>
    </source>
</reference>
<evidence type="ECO:0000256" key="1">
    <source>
        <dbReference type="SAM" id="MobiDB-lite"/>
    </source>
</evidence>
<dbReference type="NCBIfam" id="TIGR01589">
    <property type="entry name" value="A_thal_3526"/>
    <property type="match status" value="1"/>
</dbReference>
<feature type="compositionally biased region" description="Polar residues" evidence="1">
    <location>
        <begin position="158"/>
        <end position="168"/>
    </location>
</feature>